<dbReference type="Proteomes" id="UP000190460">
    <property type="component" value="Unassembled WGS sequence"/>
</dbReference>
<dbReference type="Gene3D" id="3.40.50.10610">
    <property type="entry name" value="ABC-type transport auxiliary lipoprotein component"/>
    <property type="match status" value="1"/>
</dbReference>
<dbReference type="Pfam" id="PF03625">
    <property type="entry name" value="DUF302"/>
    <property type="match status" value="1"/>
</dbReference>
<protein>
    <submittedName>
        <fullName evidence="2">Uncharacterized conserved protein, DUF302 family</fullName>
    </submittedName>
</protein>
<dbReference type="OrthoDB" id="14730at2"/>
<dbReference type="STRING" id="92487.SAMN02745130_03230"/>
<dbReference type="AlphaFoldDB" id="A0A1T4XNQ5"/>
<dbReference type="Gene3D" id="3.30.310.70">
    <property type="entry name" value="TT1751-like domain"/>
    <property type="match status" value="1"/>
</dbReference>
<evidence type="ECO:0000313" key="2">
    <source>
        <dbReference type="EMBL" id="SKA91210.1"/>
    </source>
</evidence>
<organism evidence="2 3">
    <name type="scientific">Thiothrix eikelboomii</name>
    <dbReference type="NCBI Taxonomy" id="92487"/>
    <lineage>
        <taxon>Bacteria</taxon>
        <taxon>Pseudomonadati</taxon>
        <taxon>Pseudomonadota</taxon>
        <taxon>Gammaproteobacteria</taxon>
        <taxon>Thiotrichales</taxon>
        <taxon>Thiotrichaceae</taxon>
        <taxon>Thiothrix</taxon>
    </lineage>
</organism>
<dbReference type="RefSeq" id="WP_078923673.1">
    <property type="nucleotide sequence ID" value="NZ_FUYB01000020.1"/>
</dbReference>
<dbReference type="InterPro" id="IPR021698">
    <property type="entry name" value="DUF3280"/>
</dbReference>
<dbReference type="InterPro" id="IPR035923">
    <property type="entry name" value="TT1751-like_sf"/>
</dbReference>
<dbReference type="PROSITE" id="PS51257">
    <property type="entry name" value="PROKAR_LIPOPROTEIN"/>
    <property type="match status" value="1"/>
</dbReference>
<name>A0A1T4XNQ5_9GAMM</name>
<dbReference type="EMBL" id="FUYB01000020">
    <property type="protein sequence ID" value="SKA91210.1"/>
    <property type="molecule type" value="Genomic_DNA"/>
</dbReference>
<dbReference type="InterPro" id="IPR005180">
    <property type="entry name" value="DUF302"/>
</dbReference>
<dbReference type="Pfam" id="PF11684">
    <property type="entry name" value="DUF3280"/>
    <property type="match status" value="1"/>
</dbReference>
<sequence>MLTARTGWIWPFYSLVSALQYLLLIACVLSTPAQALPTSNTEAKSLAILAFELHDLTLLPATPAELERTQAAQGILAKALQTAGYRIIQVDPILQNQANQGVGYLVAHPEKAAALGKTLQADYVLVGRIQKPSFLFAYLFIQVIEVNTGQQLAELSVEAKGQTLEASHRALLQLASSVQALLPYPKQSLAHTPTVTPSFNAPIYQKTTQKAFTAVIDDLVFAISQHNFRLTEQANIGRAIAEREEKDFPQLTVLHFCNLTYAQALLEKQLASSLQMPCRISVRQVGDQVVIETLLLADNAVQQALIDEINQILQAIVDTGAA</sequence>
<evidence type="ECO:0000259" key="1">
    <source>
        <dbReference type="Pfam" id="PF03625"/>
    </source>
</evidence>
<dbReference type="CDD" id="cd14797">
    <property type="entry name" value="DUF302"/>
    <property type="match status" value="1"/>
</dbReference>
<dbReference type="SUPFAM" id="SSF103247">
    <property type="entry name" value="TT1751-like"/>
    <property type="match status" value="1"/>
</dbReference>
<proteinExistence type="predicted"/>
<evidence type="ECO:0000313" key="3">
    <source>
        <dbReference type="Proteomes" id="UP000190460"/>
    </source>
</evidence>
<keyword evidence="3" id="KW-1185">Reference proteome</keyword>
<reference evidence="2 3" key="1">
    <citation type="submission" date="2017-02" db="EMBL/GenBank/DDBJ databases">
        <authorList>
            <person name="Peterson S.W."/>
        </authorList>
    </citation>
    <scope>NUCLEOTIDE SEQUENCE [LARGE SCALE GENOMIC DNA]</scope>
    <source>
        <strain evidence="2 3">ATCC 49788</strain>
    </source>
</reference>
<gene>
    <name evidence="2" type="ORF">SAMN02745130_03230</name>
</gene>
<feature type="domain" description="DUF302" evidence="1">
    <location>
        <begin position="239"/>
        <end position="293"/>
    </location>
</feature>
<accession>A0A1T4XNQ5</accession>